<evidence type="ECO:0000256" key="3">
    <source>
        <dbReference type="ARBA" id="ARBA00022692"/>
    </source>
</evidence>
<dbReference type="Proteomes" id="UP000678016">
    <property type="component" value="Chromosome"/>
</dbReference>
<keyword evidence="3 6" id="KW-0812">Transmembrane</keyword>
<evidence type="ECO:0000256" key="1">
    <source>
        <dbReference type="ARBA" id="ARBA00004651"/>
    </source>
</evidence>
<feature type="transmembrane region" description="Helical" evidence="6">
    <location>
        <begin position="217"/>
        <end position="238"/>
    </location>
</feature>
<evidence type="ECO:0000256" key="4">
    <source>
        <dbReference type="ARBA" id="ARBA00022989"/>
    </source>
</evidence>
<evidence type="ECO:0000256" key="6">
    <source>
        <dbReference type="SAM" id="Phobius"/>
    </source>
</evidence>
<dbReference type="PANTHER" id="PTHR35007">
    <property type="entry name" value="INTEGRAL MEMBRANE PROTEIN-RELATED"/>
    <property type="match status" value="1"/>
</dbReference>
<accession>A0ABX8C884</accession>
<comment type="subcellular location">
    <subcellularLocation>
        <location evidence="1">Cell membrane</location>
        <topology evidence="1">Multi-pass membrane protein</topology>
    </subcellularLocation>
</comment>
<keyword evidence="2" id="KW-1003">Cell membrane</keyword>
<dbReference type="PANTHER" id="PTHR35007:SF3">
    <property type="entry name" value="POSSIBLE CONSERVED ALANINE RICH MEMBRANE PROTEIN"/>
    <property type="match status" value="1"/>
</dbReference>
<gene>
    <name evidence="8" type="ORF">KGD83_09075</name>
</gene>
<dbReference type="InterPro" id="IPR018076">
    <property type="entry name" value="T2SS_GspF_dom"/>
</dbReference>
<evidence type="ECO:0000256" key="2">
    <source>
        <dbReference type="ARBA" id="ARBA00022475"/>
    </source>
</evidence>
<keyword evidence="5 6" id="KW-0472">Membrane</keyword>
<proteinExistence type="predicted"/>
<evidence type="ECO:0000313" key="8">
    <source>
        <dbReference type="EMBL" id="QUX30634.1"/>
    </source>
</evidence>
<keyword evidence="4 6" id="KW-1133">Transmembrane helix</keyword>
<evidence type="ECO:0000313" key="9">
    <source>
        <dbReference type="Proteomes" id="UP000678016"/>
    </source>
</evidence>
<organism evidence="8 9">
    <name type="scientific">Nocardiopsis akebiae</name>
    <dbReference type="NCBI Taxonomy" id="2831968"/>
    <lineage>
        <taxon>Bacteria</taxon>
        <taxon>Bacillati</taxon>
        <taxon>Actinomycetota</taxon>
        <taxon>Actinomycetes</taxon>
        <taxon>Streptosporangiales</taxon>
        <taxon>Nocardiopsidaceae</taxon>
        <taxon>Nocardiopsis</taxon>
    </lineage>
</organism>
<feature type="transmembrane region" description="Helical" evidence="6">
    <location>
        <begin position="244"/>
        <end position="264"/>
    </location>
</feature>
<feature type="transmembrane region" description="Helical" evidence="6">
    <location>
        <begin position="59"/>
        <end position="80"/>
    </location>
</feature>
<feature type="domain" description="Type II secretion system protein GspF" evidence="7">
    <location>
        <begin position="103"/>
        <end position="227"/>
    </location>
</feature>
<name>A0ABX8C884_9ACTN</name>
<evidence type="ECO:0000256" key="5">
    <source>
        <dbReference type="ARBA" id="ARBA00023136"/>
    </source>
</evidence>
<evidence type="ECO:0000259" key="7">
    <source>
        <dbReference type="Pfam" id="PF00482"/>
    </source>
</evidence>
<dbReference type="RefSeq" id="WP_212643385.1">
    <property type="nucleotide sequence ID" value="NZ_CP074132.1"/>
</dbReference>
<reference evidence="9" key="1">
    <citation type="submission" date="2021-05" db="EMBL/GenBank/DDBJ databases">
        <title>Direct Submission.</title>
        <authorList>
            <person name="Li K."/>
            <person name="Gao J."/>
        </authorList>
    </citation>
    <scope>NUCLEOTIDE SEQUENCE [LARGE SCALE GENOMIC DNA]</scope>
    <source>
        <strain evidence="9">HDS12</strain>
    </source>
</reference>
<protein>
    <submittedName>
        <fullName evidence="8">Type II secretion system F family protein</fullName>
    </submittedName>
</protein>
<sequence length="287" mass="29668">MTAALVLGGAGGLLLGAGAWLLLTGVQHLPRNAGARVRRTPMPRARVLRAASTVAGGVLIALLTGWPVAGLLAAAGMWWLPRLLGPDREHASSVAQVDAVAGWAEQIRDLMAGAAGLHQAIAHTVPTAPEPIRADVAHLAEQLQRGTPPEEALREFAVRVQVPTADLVVAALSSVASRHAADLGALLSSLAQAAREQAAMLVRIAATRARVRTSARIIAATTLALAVGLALVNADYLAPYNTGIGQLVLAGIGALWAVGLVWLARLTRTSLGPRVLAREKAEPEVVS</sequence>
<dbReference type="Pfam" id="PF00482">
    <property type="entry name" value="T2SSF"/>
    <property type="match status" value="1"/>
</dbReference>
<keyword evidence="9" id="KW-1185">Reference proteome</keyword>
<dbReference type="EMBL" id="CP074132">
    <property type="protein sequence ID" value="QUX30634.1"/>
    <property type="molecule type" value="Genomic_DNA"/>
</dbReference>